<dbReference type="EMBL" id="JAQMPJ010000002">
    <property type="protein sequence ID" value="MDB9004177.1"/>
    <property type="molecule type" value="Genomic_DNA"/>
</dbReference>
<name>A0AB35JAD7_PARDI</name>
<dbReference type="RefSeq" id="WP_270228578.1">
    <property type="nucleotide sequence ID" value="NZ_JAQDHO010000001.1"/>
</dbReference>
<evidence type="ECO:0000256" key="1">
    <source>
        <dbReference type="SAM" id="Phobius"/>
    </source>
</evidence>
<evidence type="ECO:0000313" key="2">
    <source>
        <dbReference type="EMBL" id="MDB9004177.1"/>
    </source>
</evidence>
<reference evidence="2" key="1">
    <citation type="submission" date="2023-01" db="EMBL/GenBank/DDBJ databases">
        <title>Human gut microbiome strain richness.</title>
        <authorList>
            <person name="Chen-Liaw A."/>
        </authorList>
    </citation>
    <scope>NUCLEOTIDE SEQUENCE</scope>
    <source>
        <strain evidence="2">RTP21484st1_E5_RTP21484_190118</strain>
    </source>
</reference>
<keyword evidence="1" id="KW-0472">Membrane</keyword>
<evidence type="ECO:0008006" key="4">
    <source>
        <dbReference type="Google" id="ProtNLM"/>
    </source>
</evidence>
<feature type="transmembrane region" description="Helical" evidence="1">
    <location>
        <begin position="30"/>
        <end position="49"/>
    </location>
</feature>
<keyword evidence="1" id="KW-1133">Transmembrane helix</keyword>
<dbReference type="Proteomes" id="UP001210126">
    <property type="component" value="Unassembled WGS sequence"/>
</dbReference>
<protein>
    <recommendedName>
        <fullName evidence="4">Conjugal transfer protein TraG</fullName>
    </recommendedName>
</protein>
<accession>A0AB35JAD7</accession>
<feature type="transmembrane region" description="Helical" evidence="1">
    <location>
        <begin position="61"/>
        <end position="81"/>
    </location>
</feature>
<dbReference type="AlphaFoldDB" id="A0AB35JAD7"/>
<gene>
    <name evidence="2" type="ORF">PN599_04050</name>
</gene>
<keyword evidence="1" id="KW-0812">Transmembrane</keyword>
<comment type="caution">
    <text evidence="2">The sequence shown here is derived from an EMBL/GenBank/DDBJ whole genome shotgun (WGS) entry which is preliminary data.</text>
</comment>
<sequence length="87" mass="10201">MIIRILIQVTVMCFIGWLLCDIDPSEKYSWISGIWHGLFLPVNFVRSLIFDDVLYQAARHTTAYSVFYWIFGVISIVSFFFGNGRRE</sequence>
<organism evidence="2 3">
    <name type="scientific">Parabacteroides distasonis</name>
    <dbReference type="NCBI Taxonomy" id="823"/>
    <lineage>
        <taxon>Bacteria</taxon>
        <taxon>Pseudomonadati</taxon>
        <taxon>Bacteroidota</taxon>
        <taxon>Bacteroidia</taxon>
        <taxon>Bacteroidales</taxon>
        <taxon>Tannerellaceae</taxon>
        <taxon>Parabacteroides</taxon>
    </lineage>
</organism>
<evidence type="ECO:0000313" key="3">
    <source>
        <dbReference type="Proteomes" id="UP001210126"/>
    </source>
</evidence>
<proteinExistence type="predicted"/>